<feature type="compositionally biased region" description="Basic and acidic residues" evidence="7">
    <location>
        <begin position="682"/>
        <end position="697"/>
    </location>
</feature>
<dbReference type="InterPro" id="IPR001650">
    <property type="entry name" value="Helicase_C-like"/>
</dbReference>
<keyword evidence="4" id="KW-0347">Helicase</keyword>
<dbReference type="SMART" id="SM00487">
    <property type="entry name" value="DEXDc"/>
    <property type="match status" value="1"/>
</dbReference>
<feature type="compositionally biased region" description="Basic and acidic residues" evidence="7">
    <location>
        <begin position="786"/>
        <end position="810"/>
    </location>
</feature>
<gene>
    <name evidence="10" type="ORF">QN277_015732</name>
</gene>
<dbReference type="PROSITE" id="PS51194">
    <property type="entry name" value="HELICASE_CTER"/>
    <property type="match status" value="1"/>
</dbReference>
<protein>
    <submittedName>
        <fullName evidence="10">Uncharacterized protein</fullName>
    </submittedName>
</protein>
<dbReference type="InterPro" id="IPR014001">
    <property type="entry name" value="Helicase_ATP-bd"/>
</dbReference>
<evidence type="ECO:0000256" key="6">
    <source>
        <dbReference type="ARBA" id="ARBA00023242"/>
    </source>
</evidence>
<feature type="compositionally biased region" description="Basic and acidic residues" evidence="7">
    <location>
        <begin position="760"/>
        <end position="774"/>
    </location>
</feature>
<dbReference type="Proteomes" id="UP001293593">
    <property type="component" value="Unassembled WGS sequence"/>
</dbReference>
<dbReference type="EMBL" id="JAWXYG010000003">
    <property type="protein sequence ID" value="KAK4277790.1"/>
    <property type="molecule type" value="Genomic_DNA"/>
</dbReference>
<dbReference type="PANTHER" id="PTHR45821">
    <property type="entry name" value="SNF2 DOMAIN-CONTAINING PROTEIN CLASSY 2-RELATED"/>
    <property type="match status" value="1"/>
</dbReference>
<evidence type="ECO:0000259" key="9">
    <source>
        <dbReference type="PROSITE" id="PS51194"/>
    </source>
</evidence>
<reference evidence="10" key="1">
    <citation type="submission" date="2023-10" db="EMBL/GenBank/DDBJ databases">
        <title>Chromosome-level genome of the transformable northern wattle, Acacia crassicarpa.</title>
        <authorList>
            <person name="Massaro I."/>
            <person name="Sinha N.R."/>
            <person name="Poethig S."/>
            <person name="Leichty A.R."/>
        </authorList>
    </citation>
    <scope>NUCLEOTIDE SEQUENCE</scope>
    <source>
        <strain evidence="10">Acra3RX</strain>
        <tissue evidence="10">Leaf</tissue>
    </source>
</reference>
<dbReference type="SUPFAM" id="SSF52540">
    <property type="entry name" value="P-loop containing nucleoside triphosphate hydrolases"/>
    <property type="match status" value="2"/>
</dbReference>
<evidence type="ECO:0000256" key="7">
    <source>
        <dbReference type="SAM" id="MobiDB-lite"/>
    </source>
</evidence>
<evidence type="ECO:0000256" key="4">
    <source>
        <dbReference type="ARBA" id="ARBA00022806"/>
    </source>
</evidence>
<dbReference type="InterPro" id="IPR049730">
    <property type="entry name" value="SNF2/RAD54-like_C"/>
</dbReference>
<feature type="domain" description="Helicase ATP-binding" evidence="8">
    <location>
        <begin position="1083"/>
        <end position="1282"/>
    </location>
</feature>
<dbReference type="PANTHER" id="PTHR45821:SF2">
    <property type="entry name" value="SNF2 DOMAIN-CONTAINING PROTEIN CLASSY 2"/>
    <property type="match status" value="1"/>
</dbReference>
<evidence type="ECO:0000313" key="11">
    <source>
        <dbReference type="Proteomes" id="UP001293593"/>
    </source>
</evidence>
<feature type="compositionally biased region" description="Basic residues" evidence="7">
    <location>
        <begin position="853"/>
        <end position="863"/>
    </location>
</feature>
<comment type="caution">
    <text evidence="10">The sequence shown here is derived from an EMBL/GenBank/DDBJ whole genome shotgun (WGS) entry which is preliminary data.</text>
</comment>
<evidence type="ECO:0000256" key="5">
    <source>
        <dbReference type="ARBA" id="ARBA00022840"/>
    </source>
</evidence>
<organism evidence="10 11">
    <name type="scientific">Acacia crassicarpa</name>
    <name type="common">northern wattle</name>
    <dbReference type="NCBI Taxonomy" id="499986"/>
    <lineage>
        <taxon>Eukaryota</taxon>
        <taxon>Viridiplantae</taxon>
        <taxon>Streptophyta</taxon>
        <taxon>Embryophyta</taxon>
        <taxon>Tracheophyta</taxon>
        <taxon>Spermatophyta</taxon>
        <taxon>Magnoliopsida</taxon>
        <taxon>eudicotyledons</taxon>
        <taxon>Gunneridae</taxon>
        <taxon>Pentapetalae</taxon>
        <taxon>rosids</taxon>
        <taxon>fabids</taxon>
        <taxon>Fabales</taxon>
        <taxon>Fabaceae</taxon>
        <taxon>Caesalpinioideae</taxon>
        <taxon>mimosoid clade</taxon>
        <taxon>Acacieae</taxon>
        <taxon>Acacia</taxon>
    </lineage>
</organism>
<evidence type="ECO:0000256" key="2">
    <source>
        <dbReference type="ARBA" id="ARBA00022741"/>
    </source>
</evidence>
<dbReference type="GO" id="GO:0004386">
    <property type="term" value="F:helicase activity"/>
    <property type="evidence" value="ECO:0007669"/>
    <property type="project" value="UniProtKB-KW"/>
</dbReference>
<dbReference type="InterPro" id="IPR000330">
    <property type="entry name" value="SNF2_N"/>
</dbReference>
<keyword evidence="11" id="KW-1185">Reference proteome</keyword>
<dbReference type="GO" id="GO:0005524">
    <property type="term" value="F:ATP binding"/>
    <property type="evidence" value="ECO:0007669"/>
    <property type="project" value="UniProtKB-KW"/>
</dbReference>
<dbReference type="GO" id="GO:0016787">
    <property type="term" value="F:hydrolase activity"/>
    <property type="evidence" value="ECO:0007669"/>
    <property type="project" value="UniProtKB-KW"/>
</dbReference>
<feature type="region of interest" description="Disordered" evidence="7">
    <location>
        <begin position="530"/>
        <end position="557"/>
    </location>
</feature>
<dbReference type="PROSITE" id="PS51192">
    <property type="entry name" value="HELICASE_ATP_BIND_1"/>
    <property type="match status" value="1"/>
</dbReference>
<sequence length="1638" mass="186672">MSHNKRKLYQSKHPLGSYPFEAFLSGSWKAVEHIKIEGGTPTLHFINNEKRVLKRSPGPDIRIRSRKATLSDCSCFLRPGIDVCVSSTSQQDNSSGKICLEPGWVDAKIRSVQRKGHVSECSCEYFVNLYVNQGRYDPEKSVLSKETKVVGINQISILQKLDHNPCEDQQYRWDLPEDCFKARETKLFAGKFFSDFSWLVVASALKQVSFCVRSVEGKIVYQILGCEHSSSSLNYTSLKHVNFRLDNGMLLPFVSHVNPSDNNKAGQEKDAYEDEISLGSCIEGLRRSKRRNIEPERYLGFDDVSKLNFGHVRNDLPKSNTRYDDLKADVDIIANCLGKDIDACQNIKKTNTCQEVLVNNSWAASGTAKSENVDEKGHEAQLVRDSLPDGGGLVALDQSFLNNDGTGNSTHENYVFSEYNHLTHSPELNRKIVHPWAFEEVADHHQSVVRDSLPDGGGPVALDHSFLSTNITENSRHESCVFSEYDHLIHSPEPNRKIVDPWTFESFGKSSGCYVQKKDLPGLLDMDSENRQEGVHSDKEIQGEKYHPPLTRSKTRALEIPYKDRSLSDAESPAKVVGDKSSRCYTFGTCNVQKKDLPGLQDVDSENRQEGVHSDKEIQGKKYHPPMTRSKTRELERPYKHRSLSDAENSAKEVGDKSSRCYNFGTCNVQKKDLPGLQDMDSENRQEGVHSDKEIEGKKHHPPMTRSKSREPEKPYKDRSLSDAENSAKKVGDESSGCYNFGTCNVQRKDLSGLEDMDAENRQEGMHSEKEIQGKKYHSPMTRSKTCGEEKTYKDRSLSDAENSTKEVGDKSSGCYYFGTCNVQRKDLSGLEDMDIENRWEGICSNKEIRGKKYHSPMKRSKSHREERTYKNRSSSDAAYKELIDSYLKNVDTTLSKEEPPITDQWVEFKTTSDYGQNEGAEADAEVSEIDMLWKEMEIALASFYVFDNGEGSKAVVSSETEENSDKLCQHEFRLNEEIGIYCCRCGFVKTEIKDISPPFAQNLRWQQDEKQCDAGNSEAKAYKNDSSHLLSDHTSTNMPASEENDIWGLIPKLTSKLHGHQKKAFEFLWKNISGSVQPAYMRAASKRIGGCVISHSPGAGKTFLIIAFLASYLKLFPGKRPLVLAPKTTLYTWYKEFIKWEIPIPVYLIQSRRKLQVCKEKPLVIPGVPKPTVDVRHLLDSLEKIQKWHSHPSVLVMSYSYFLRLMEDNSKFSHRKHMAEVLRKSPGVLVLDEGHNPRSTESCLRKALMKVETDLRILLSGTLFQNNFCEYFNTLCLARPRFIHEVLRELDPECKGDEGRAGKKPNFMERRARRFFLDKIAKKIDSDDNNDERLQGLNMLRKITNGFIDVYDGGSYDNLPGLHVYTLLVNITDFQGQIFGALYEKVSDSNRYPLEVELLVTLGAIHPWLIKTAAFSDKFLTEAQLSELERCKFDLKIGPKVRFVLSLVYRVVKEEKILVFFHYIAPMRLFVELFEKFFGWQSGREVLVLSGEQDLFERGRVIDKFEEPRGASKILLASITACSEGISLTAASRVILLESEWNPSRTRQAIARAFRPGQQRIVYVYQLLLTGTMEEDKFRKTTRKERVSRMIFSEDFVEGHSQWQAEKLEDDILREMIAEDKSKIFHMVMKDEKASTN</sequence>
<dbReference type="InterPro" id="IPR038718">
    <property type="entry name" value="SNF2-like_sf"/>
</dbReference>
<dbReference type="CDD" id="cd18793">
    <property type="entry name" value="SF2_C_SNF"/>
    <property type="match status" value="1"/>
</dbReference>
<keyword evidence="2" id="KW-0547">Nucleotide-binding</keyword>
<dbReference type="Gene3D" id="3.40.50.10810">
    <property type="entry name" value="Tandem AAA-ATPase domain"/>
    <property type="match status" value="1"/>
</dbReference>
<feature type="region of interest" description="Disordered" evidence="7">
    <location>
        <begin position="596"/>
        <end position="657"/>
    </location>
</feature>
<dbReference type="GO" id="GO:0005634">
    <property type="term" value="C:nucleus"/>
    <property type="evidence" value="ECO:0007669"/>
    <property type="project" value="UniProtKB-SubCell"/>
</dbReference>
<evidence type="ECO:0000256" key="3">
    <source>
        <dbReference type="ARBA" id="ARBA00022801"/>
    </source>
</evidence>
<name>A0AAE1KMD4_9FABA</name>
<feature type="region of interest" description="Disordered" evidence="7">
    <location>
        <begin position="672"/>
        <end position="734"/>
    </location>
</feature>
<dbReference type="Pfam" id="PF00271">
    <property type="entry name" value="Helicase_C"/>
    <property type="match status" value="1"/>
</dbReference>
<feature type="domain" description="Helicase C-terminal" evidence="9">
    <location>
        <begin position="1445"/>
        <end position="1609"/>
    </location>
</feature>
<dbReference type="Gene3D" id="3.40.50.300">
    <property type="entry name" value="P-loop containing nucleotide triphosphate hydrolases"/>
    <property type="match status" value="1"/>
</dbReference>
<evidence type="ECO:0000313" key="10">
    <source>
        <dbReference type="EMBL" id="KAK4277790.1"/>
    </source>
</evidence>
<feature type="compositionally biased region" description="Basic and acidic residues" evidence="7">
    <location>
        <begin position="708"/>
        <end position="733"/>
    </location>
</feature>
<keyword evidence="3" id="KW-0378">Hydrolase</keyword>
<evidence type="ECO:0000256" key="1">
    <source>
        <dbReference type="ARBA" id="ARBA00004123"/>
    </source>
</evidence>
<proteinExistence type="predicted"/>
<feature type="compositionally biased region" description="Basic and acidic residues" evidence="7">
    <location>
        <begin position="530"/>
        <end position="547"/>
    </location>
</feature>
<dbReference type="SMART" id="SM00490">
    <property type="entry name" value="HELICc"/>
    <property type="match status" value="1"/>
</dbReference>
<feature type="region of interest" description="Disordered" evidence="7">
    <location>
        <begin position="853"/>
        <end position="875"/>
    </location>
</feature>
<keyword evidence="5" id="KW-0067">ATP-binding</keyword>
<dbReference type="CDD" id="cd18007">
    <property type="entry name" value="DEXHc_ATRX-like"/>
    <property type="match status" value="1"/>
</dbReference>
<feature type="compositionally biased region" description="Basic and acidic residues" evidence="7">
    <location>
        <begin position="631"/>
        <end position="657"/>
    </location>
</feature>
<feature type="region of interest" description="Disordered" evidence="7">
    <location>
        <begin position="760"/>
        <end position="810"/>
    </location>
</feature>
<accession>A0AAE1KMD4</accession>
<dbReference type="GO" id="GO:0080188">
    <property type="term" value="P:gene silencing by siRNA-directed DNA methylation"/>
    <property type="evidence" value="ECO:0007669"/>
    <property type="project" value="InterPro"/>
</dbReference>
<evidence type="ECO:0000259" key="8">
    <source>
        <dbReference type="PROSITE" id="PS51192"/>
    </source>
</evidence>
<feature type="compositionally biased region" description="Basic and acidic residues" evidence="7">
    <location>
        <begin position="605"/>
        <end position="620"/>
    </location>
</feature>
<dbReference type="InterPro" id="IPR044567">
    <property type="entry name" value="CLSY/DRD1"/>
</dbReference>
<keyword evidence="6" id="KW-0539">Nucleus</keyword>
<dbReference type="Pfam" id="PF00176">
    <property type="entry name" value="SNF2-rel_dom"/>
    <property type="match status" value="1"/>
</dbReference>
<comment type="subcellular location">
    <subcellularLocation>
        <location evidence="1">Nucleus</location>
    </subcellularLocation>
</comment>
<dbReference type="InterPro" id="IPR027417">
    <property type="entry name" value="P-loop_NTPase"/>
</dbReference>